<dbReference type="RefSeq" id="WP_072750652.1">
    <property type="nucleotide sequence ID" value="NZ_FOAW01000015.1"/>
</dbReference>
<keyword evidence="3" id="KW-1185">Reference proteome</keyword>
<feature type="chain" id="PRO_5011697459" description="Serine protease" evidence="1">
    <location>
        <begin position="27"/>
        <end position="217"/>
    </location>
</feature>
<gene>
    <name evidence="2" type="ORF">SAMN05444583_11536</name>
</gene>
<evidence type="ECO:0008006" key="4">
    <source>
        <dbReference type="Google" id="ProtNLM"/>
    </source>
</evidence>
<feature type="signal peptide" evidence="1">
    <location>
        <begin position="1"/>
        <end position="26"/>
    </location>
</feature>
<evidence type="ECO:0000313" key="3">
    <source>
        <dbReference type="Proteomes" id="UP000198677"/>
    </source>
</evidence>
<dbReference type="SUPFAM" id="SSF50494">
    <property type="entry name" value="Trypsin-like serine proteases"/>
    <property type="match status" value="1"/>
</dbReference>
<organism evidence="2 3">
    <name type="scientific">Rhodococcus maanshanensis</name>
    <dbReference type="NCBI Taxonomy" id="183556"/>
    <lineage>
        <taxon>Bacteria</taxon>
        <taxon>Bacillati</taxon>
        <taxon>Actinomycetota</taxon>
        <taxon>Actinomycetes</taxon>
        <taxon>Mycobacteriales</taxon>
        <taxon>Nocardiaceae</taxon>
        <taxon>Rhodococcus</taxon>
    </lineage>
</organism>
<evidence type="ECO:0000256" key="1">
    <source>
        <dbReference type="SAM" id="SignalP"/>
    </source>
</evidence>
<proteinExistence type="predicted"/>
<accession>A0A1H7T802</accession>
<dbReference type="InterPro" id="IPR043504">
    <property type="entry name" value="Peptidase_S1_PA_chymotrypsin"/>
</dbReference>
<protein>
    <recommendedName>
        <fullName evidence="4">Serine protease</fullName>
    </recommendedName>
</protein>
<dbReference type="InterPro" id="IPR009003">
    <property type="entry name" value="Peptidase_S1_PA"/>
</dbReference>
<evidence type="ECO:0000313" key="2">
    <source>
        <dbReference type="EMBL" id="SEL81010.1"/>
    </source>
</evidence>
<dbReference type="EMBL" id="FOAW01000015">
    <property type="protein sequence ID" value="SEL81010.1"/>
    <property type="molecule type" value="Genomic_DNA"/>
</dbReference>
<sequence length="217" mass="21850">MLKRLAVLFAMVAAMVALVGVGPAAAAGPAVLGGGSGIIVGGEAMCTLTTIGHDGAGRLVGITAGHCGEPGMAITSSHNEEAGIVGHMVSKSTQWDYAVIEFNPAKVVPVNRVGGVTITGIGAPANFPDIVCKEGLRTGNTCGITWGDLVQTNETWTQMCVIEGDSGSPVVRGTTLVGMVNAYVGFACIGPELGTNIDVIMADINARGGVGAGYRPI</sequence>
<name>A0A1H7T802_9NOCA</name>
<dbReference type="Proteomes" id="UP000198677">
    <property type="component" value="Unassembled WGS sequence"/>
</dbReference>
<dbReference type="AlphaFoldDB" id="A0A1H7T802"/>
<reference evidence="3" key="1">
    <citation type="submission" date="2016-10" db="EMBL/GenBank/DDBJ databases">
        <authorList>
            <person name="Varghese N."/>
            <person name="Submissions S."/>
        </authorList>
    </citation>
    <scope>NUCLEOTIDE SEQUENCE [LARGE SCALE GENOMIC DNA]</scope>
    <source>
        <strain evidence="3">DSM 44675</strain>
    </source>
</reference>
<dbReference type="OrthoDB" id="4536940at2"/>
<keyword evidence="1" id="KW-0732">Signal</keyword>
<dbReference type="Gene3D" id="2.40.10.10">
    <property type="entry name" value="Trypsin-like serine proteases"/>
    <property type="match status" value="2"/>
</dbReference>